<dbReference type="GO" id="GO:0005385">
    <property type="term" value="F:zinc ion transmembrane transporter activity"/>
    <property type="evidence" value="ECO:0007669"/>
    <property type="project" value="EnsemblFungi"/>
</dbReference>
<dbReference type="EMBL" id="HE806324">
    <property type="protein sequence ID" value="CCH62906.1"/>
    <property type="molecule type" value="Genomic_DNA"/>
</dbReference>
<evidence type="ECO:0000313" key="3">
    <source>
        <dbReference type="EMBL" id="CCH62906.1"/>
    </source>
</evidence>
<dbReference type="GO" id="GO:0005783">
    <property type="term" value="C:endoplasmic reticulum"/>
    <property type="evidence" value="ECO:0007669"/>
    <property type="project" value="EnsemblFungi"/>
</dbReference>
<evidence type="ECO:0000313" key="4">
    <source>
        <dbReference type="Proteomes" id="UP000002866"/>
    </source>
</evidence>
<feature type="transmembrane region" description="Helical" evidence="2">
    <location>
        <begin position="436"/>
        <end position="464"/>
    </location>
</feature>
<gene>
    <name evidence="3" type="primary">TBLA0I02480</name>
    <name evidence="3" type="ORF">TBLA_0I02480</name>
</gene>
<dbReference type="KEGG" id="tbl:TBLA_0I02480"/>
<feature type="region of interest" description="Disordered" evidence="1">
    <location>
        <begin position="110"/>
        <end position="211"/>
    </location>
</feature>
<keyword evidence="2" id="KW-0472">Membrane</keyword>
<dbReference type="OMA" id="FEVWSTG"/>
<evidence type="ECO:0008006" key="5">
    <source>
        <dbReference type="Google" id="ProtNLM"/>
    </source>
</evidence>
<evidence type="ECO:0000256" key="2">
    <source>
        <dbReference type="SAM" id="Phobius"/>
    </source>
</evidence>
<dbReference type="RefSeq" id="XP_004182425.1">
    <property type="nucleotide sequence ID" value="XM_004182377.1"/>
</dbReference>
<evidence type="ECO:0000256" key="1">
    <source>
        <dbReference type="SAM" id="MobiDB-lite"/>
    </source>
</evidence>
<proteinExistence type="predicted"/>
<keyword evidence="2" id="KW-0812">Transmembrane</keyword>
<dbReference type="eggNOG" id="ENOG502QV77">
    <property type="taxonomic scope" value="Eukaryota"/>
</dbReference>
<feature type="compositionally biased region" description="Polar residues" evidence="1">
    <location>
        <begin position="190"/>
        <end position="206"/>
    </location>
</feature>
<dbReference type="Proteomes" id="UP000002866">
    <property type="component" value="Chromosome 9"/>
</dbReference>
<feature type="transmembrane region" description="Helical" evidence="2">
    <location>
        <begin position="288"/>
        <end position="309"/>
    </location>
</feature>
<feature type="transmembrane region" description="Helical" evidence="2">
    <location>
        <begin position="470"/>
        <end position="493"/>
    </location>
</feature>
<feature type="transmembrane region" description="Helical" evidence="2">
    <location>
        <begin position="330"/>
        <end position="352"/>
    </location>
</feature>
<accession>I2H954</accession>
<protein>
    <recommendedName>
        <fullName evidence="5">Protein ZRG17</fullName>
    </recommendedName>
</protein>
<dbReference type="FunCoup" id="I2H954">
    <property type="interactions" value="35"/>
</dbReference>
<dbReference type="OrthoDB" id="5382797at2759"/>
<reference evidence="3 4" key="1">
    <citation type="journal article" date="2011" name="Proc. Natl. Acad. Sci. U.S.A.">
        <title>Evolutionary erosion of yeast sex chromosomes by mating-type switching accidents.</title>
        <authorList>
            <person name="Gordon J.L."/>
            <person name="Armisen D."/>
            <person name="Proux-Wera E."/>
            <person name="Oheigeartaigh S.S."/>
            <person name="Byrne K.P."/>
            <person name="Wolfe K.H."/>
        </authorList>
    </citation>
    <scope>NUCLEOTIDE SEQUENCE [LARGE SCALE GENOMIC DNA]</scope>
    <source>
        <strain evidence="4">ATCC 34711 / CBS 6284 / DSM 70876 / NBRC 10599 / NRRL Y-10934 / UCD 77-7</strain>
    </source>
</reference>
<keyword evidence="4" id="KW-1185">Reference proteome</keyword>
<name>I2H954_HENB6</name>
<feature type="compositionally biased region" description="Low complexity" evidence="1">
    <location>
        <begin position="154"/>
        <end position="165"/>
    </location>
</feature>
<feature type="transmembrane region" description="Helical" evidence="2">
    <location>
        <begin position="395"/>
        <end position="415"/>
    </location>
</feature>
<dbReference type="GeneID" id="14498083"/>
<feature type="transmembrane region" description="Helical" evidence="2">
    <location>
        <begin position="258"/>
        <end position="276"/>
    </location>
</feature>
<keyword evidence="2" id="KW-1133">Transmembrane helix</keyword>
<dbReference type="AlphaFoldDB" id="I2H954"/>
<dbReference type="InParanoid" id="I2H954"/>
<feature type="region of interest" description="Disordered" evidence="1">
    <location>
        <begin position="1"/>
        <end position="68"/>
    </location>
</feature>
<dbReference type="HOGENOM" id="CLU_423382_0_0_1"/>
<sequence length="646" mass="72524">MMDGLSYDEKLYSGSSTPVMKAIKEEDISASPEKLYNTPPSKDPNKSFTSINEDIPVQPRPLFTSPTYSRPNSAFYASKEGNNSSSSIIYNPTFTFGDTETAGSVAISASETPKNGNIFNPGTVTPPRQPCSPATLGEERRQSLKYIPNPQLAPPTSRSRSPVRSHSPDHTSTRNKRSSLIFETPFTLGSAGTTNQNTPPSSATRTSFRKGHRYKHSSVSMNFFQEPEIKIPLNIAKSLPIPDFHDLMQNLVWPKAHFQFLLTILQIILCLAIFQLGHSKEWTNFTTLSHFITYDILGSVAIILVENLSQFEVWSTGTLTFPLGLNRIDVLISFALAVSLCFVGLDLLFHIAEEFIVSLVESNNHEEIATNIPHSHHSKSGSTLSLFSSPNDFKLWYVTLFINLILSSLTLYKIFYTNKNSRLKTKNPIITITYTIYLFFYPIFNTLSGACDYISIFVLAIFILAHGLTIAQWTSTIILMGFSTTALPASTLLHDPRNDKIKHEQESEQKITTIVRNKSINSLPVAIKKKSKTGQLSNLKLNNSNNNNISTTGRFSSFSFWRKQLSSNEECSILKSVLKDQIESIQDFQNKCYIDYDRMMICKVNFDLYIVLIKLALSGGSNEDELKLRLAIEKLINKLLTLLRQQ</sequence>
<dbReference type="STRING" id="1071380.I2H954"/>
<organism evidence="3 4">
    <name type="scientific">Henningerozyma blattae (strain ATCC 34711 / CBS 6284 / DSM 70876 / NBRC 10599 / NRRL Y-10934 / UCD 77-7)</name>
    <name type="common">Yeast</name>
    <name type="synonym">Tetrapisispora blattae</name>
    <dbReference type="NCBI Taxonomy" id="1071380"/>
    <lineage>
        <taxon>Eukaryota</taxon>
        <taxon>Fungi</taxon>
        <taxon>Dikarya</taxon>
        <taxon>Ascomycota</taxon>
        <taxon>Saccharomycotina</taxon>
        <taxon>Saccharomycetes</taxon>
        <taxon>Saccharomycetales</taxon>
        <taxon>Saccharomycetaceae</taxon>
        <taxon>Henningerozyma</taxon>
    </lineage>
</organism>
<feature type="compositionally biased region" description="Polar residues" evidence="1">
    <location>
        <begin position="110"/>
        <end position="123"/>
    </location>
</feature>